<dbReference type="OrthoDB" id="3199698at2759"/>
<dbReference type="EMBL" id="CM032183">
    <property type="protein sequence ID" value="KAG7096151.1"/>
    <property type="molecule type" value="Genomic_DNA"/>
</dbReference>
<sequence>MSQKDVDNLLDIWYLDIQTRFGGDCAPLSNHRHLLETIDAIKEGSAPWWCYETAIEEGLGDNAPEWKKSSYQVWYRDPDTVISNILANQDFSSEFDAAPYIHTSKDRKRRVSDFMSGNFAYRHANMILDESGDSVDGAMYCPIIIGADKTTVSVATGHVEYHPLYLSIGNLRNGARRGHHNGVIPVGFLAIPKADRKYDKDSSYRVFKKQLYHACITAIFMSIEAAMRDPVIRICPDGYYRRIIYDLAAFIADYPEQVYLAGIMQGWCCKCTARNNNLDGDGEPRT</sequence>
<dbReference type="KEGG" id="more:E1B28_006824"/>
<dbReference type="Proteomes" id="UP001049176">
    <property type="component" value="Chromosome 3"/>
</dbReference>
<organism evidence="1 2">
    <name type="scientific">Marasmius oreades</name>
    <name type="common">fairy-ring Marasmius</name>
    <dbReference type="NCBI Taxonomy" id="181124"/>
    <lineage>
        <taxon>Eukaryota</taxon>
        <taxon>Fungi</taxon>
        <taxon>Dikarya</taxon>
        <taxon>Basidiomycota</taxon>
        <taxon>Agaricomycotina</taxon>
        <taxon>Agaricomycetes</taxon>
        <taxon>Agaricomycetidae</taxon>
        <taxon>Agaricales</taxon>
        <taxon>Marasmiineae</taxon>
        <taxon>Marasmiaceae</taxon>
        <taxon>Marasmius</taxon>
    </lineage>
</organism>
<dbReference type="Pfam" id="PF18759">
    <property type="entry name" value="Plavaka"/>
    <property type="match status" value="1"/>
</dbReference>
<dbReference type="AlphaFoldDB" id="A0A9P7UWV8"/>
<accession>A0A9P7UWV8</accession>
<proteinExistence type="predicted"/>
<evidence type="ECO:0000313" key="2">
    <source>
        <dbReference type="Proteomes" id="UP001049176"/>
    </source>
</evidence>
<reference evidence="1" key="1">
    <citation type="journal article" date="2021" name="Genome Biol. Evol.">
        <title>The assembled and annotated genome of the fairy-ring fungus Marasmius oreades.</title>
        <authorList>
            <person name="Hiltunen M."/>
            <person name="Ament-Velasquez S.L."/>
            <person name="Johannesson H."/>
        </authorList>
    </citation>
    <scope>NUCLEOTIDE SEQUENCE</scope>
    <source>
        <strain evidence="1">03SP1</strain>
    </source>
</reference>
<dbReference type="InterPro" id="IPR041078">
    <property type="entry name" value="Plavaka"/>
</dbReference>
<evidence type="ECO:0000313" key="1">
    <source>
        <dbReference type="EMBL" id="KAG7096151.1"/>
    </source>
</evidence>
<dbReference type="GeneID" id="66075900"/>
<comment type="caution">
    <text evidence="1">The sequence shown here is derived from an EMBL/GenBank/DDBJ whole genome shotgun (WGS) entry which is preliminary data.</text>
</comment>
<gene>
    <name evidence="1" type="ORF">E1B28_006824</name>
</gene>
<name>A0A9P7UWV8_9AGAR</name>
<keyword evidence="2" id="KW-1185">Reference proteome</keyword>
<protein>
    <submittedName>
        <fullName evidence="1">Uncharacterized protein</fullName>
    </submittedName>
</protein>
<dbReference type="RefSeq" id="XP_043012621.1">
    <property type="nucleotide sequence ID" value="XM_043151525.1"/>
</dbReference>